<accession>A0A1F6GEH2</accession>
<dbReference type="InterPro" id="IPR006860">
    <property type="entry name" value="FecR"/>
</dbReference>
<dbReference type="PANTHER" id="PTHR38731:SF1">
    <property type="entry name" value="FECR PROTEIN DOMAIN-CONTAINING PROTEIN"/>
    <property type="match status" value="1"/>
</dbReference>
<dbReference type="Proteomes" id="UP000178449">
    <property type="component" value="Unassembled WGS sequence"/>
</dbReference>
<evidence type="ECO:0000313" key="3">
    <source>
        <dbReference type="EMBL" id="OGG96488.1"/>
    </source>
</evidence>
<dbReference type="PANTHER" id="PTHR38731">
    <property type="entry name" value="LIPL45-RELATED LIPOPROTEIN-RELATED"/>
    <property type="match status" value="1"/>
</dbReference>
<sequence>MKPLSRIKTSYLILALFLVWAPTSAWSVDAVASFGQVSGTVQVIRETRKIPARTGLILNDQDVVVTGKDSRATIIFRDGSEIRLFQDTQFIIEKSEETKKGSRRFLHDFKLKVGSFWGKFLPGKQTTKISTPTATIGIKGTSMVMSQGNDKLDLSLSSGLISVQNEDEEMDLKPGNRIQNLSRKGSISEKVSPLPYRLTISPDRSKFNVPVPGRTTEIELTLQMIDVKTGRNVARTGEVYISVEIDKIVFPEVIKLNDRGYARLKAVVKPFQTADYREGQVEILAVMDGIEFIDVGSGMAVLTYDIPPQAAKTIRVDLKTGELQH</sequence>
<dbReference type="EMBL" id="MFNE01000012">
    <property type="protein sequence ID" value="OGG96488.1"/>
    <property type="molecule type" value="Genomic_DNA"/>
</dbReference>
<evidence type="ECO:0000256" key="1">
    <source>
        <dbReference type="SAM" id="SignalP"/>
    </source>
</evidence>
<dbReference type="STRING" id="1817772.A2527_01885"/>
<proteinExistence type="predicted"/>
<keyword evidence="1" id="KW-0732">Signal</keyword>
<evidence type="ECO:0000259" key="2">
    <source>
        <dbReference type="Pfam" id="PF04773"/>
    </source>
</evidence>
<organism evidence="3 4">
    <name type="scientific">Candidatus Lambdaproteobacteria bacterium RIFOXYD2_FULL_50_16</name>
    <dbReference type="NCBI Taxonomy" id="1817772"/>
    <lineage>
        <taxon>Bacteria</taxon>
        <taxon>Pseudomonadati</taxon>
        <taxon>Pseudomonadota</taxon>
        <taxon>Candidatus Lambdaproteobacteria</taxon>
    </lineage>
</organism>
<feature type="chain" id="PRO_5009524672" description="FecR protein domain-containing protein" evidence="1">
    <location>
        <begin position="28"/>
        <end position="325"/>
    </location>
</feature>
<name>A0A1F6GEH2_9PROT</name>
<feature type="signal peptide" evidence="1">
    <location>
        <begin position="1"/>
        <end position="27"/>
    </location>
</feature>
<feature type="domain" description="FecR protein" evidence="2">
    <location>
        <begin position="62"/>
        <end position="161"/>
    </location>
</feature>
<dbReference type="Pfam" id="PF04773">
    <property type="entry name" value="FecR"/>
    <property type="match status" value="1"/>
</dbReference>
<dbReference type="AlphaFoldDB" id="A0A1F6GEH2"/>
<dbReference type="Gene3D" id="2.60.120.1440">
    <property type="match status" value="1"/>
</dbReference>
<comment type="caution">
    <text evidence="3">The sequence shown here is derived from an EMBL/GenBank/DDBJ whole genome shotgun (WGS) entry which is preliminary data.</text>
</comment>
<gene>
    <name evidence="3" type="ORF">A2527_01885</name>
</gene>
<evidence type="ECO:0000313" key="4">
    <source>
        <dbReference type="Proteomes" id="UP000178449"/>
    </source>
</evidence>
<reference evidence="3 4" key="1">
    <citation type="journal article" date="2016" name="Nat. Commun.">
        <title>Thousands of microbial genomes shed light on interconnected biogeochemical processes in an aquifer system.</title>
        <authorList>
            <person name="Anantharaman K."/>
            <person name="Brown C.T."/>
            <person name="Hug L.A."/>
            <person name="Sharon I."/>
            <person name="Castelle C.J."/>
            <person name="Probst A.J."/>
            <person name="Thomas B.C."/>
            <person name="Singh A."/>
            <person name="Wilkins M.J."/>
            <person name="Karaoz U."/>
            <person name="Brodie E.L."/>
            <person name="Williams K.H."/>
            <person name="Hubbard S.S."/>
            <person name="Banfield J.F."/>
        </authorList>
    </citation>
    <scope>NUCLEOTIDE SEQUENCE [LARGE SCALE GENOMIC DNA]</scope>
</reference>
<protein>
    <recommendedName>
        <fullName evidence="2">FecR protein domain-containing protein</fullName>
    </recommendedName>
</protein>